<dbReference type="Proteomes" id="UP000028045">
    <property type="component" value="Unassembled WGS sequence"/>
</dbReference>
<evidence type="ECO:0000256" key="3">
    <source>
        <dbReference type="ARBA" id="ARBA00023140"/>
    </source>
</evidence>
<evidence type="ECO:0000256" key="4">
    <source>
        <dbReference type="ARBA" id="ARBA00046271"/>
    </source>
</evidence>
<dbReference type="HOGENOM" id="CLU_049216_1_0_1"/>
<proteinExistence type="predicted"/>
<evidence type="ECO:0000256" key="2">
    <source>
        <dbReference type="ARBA" id="ARBA00023136"/>
    </source>
</evidence>
<keyword evidence="3" id="KW-0576">Peroxisome</keyword>
<keyword evidence="7" id="KW-1185">Reference proteome</keyword>
<keyword evidence="2" id="KW-0472">Membrane</keyword>
<dbReference type="PANTHER" id="PTHR12652:SF23">
    <property type="entry name" value="MICROBODY (PEROXISOME) PROLIFERATION PROTEIN PEROXIN 11B (EUROFUNG)"/>
    <property type="match status" value="1"/>
</dbReference>
<evidence type="ECO:0000256" key="5">
    <source>
        <dbReference type="SAM" id="MobiDB-lite"/>
    </source>
</evidence>
<dbReference type="EMBL" id="KL648680">
    <property type="protein sequence ID" value="KEY65888.1"/>
    <property type="molecule type" value="Genomic_DNA"/>
</dbReference>
<accession>A0A084AKQ9</accession>
<gene>
    <name evidence="6" type="ORF">S7711_09395</name>
</gene>
<dbReference type="OrthoDB" id="3636394at2759"/>
<feature type="compositionally biased region" description="Basic and acidic residues" evidence="5">
    <location>
        <begin position="202"/>
        <end position="215"/>
    </location>
</feature>
<name>A0A084AKQ9_STACB</name>
<dbReference type="InterPro" id="IPR008733">
    <property type="entry name" value="PEX11"/>
</dbReference>
<dbReference type="AlphaFoldDB" id="A0A084AKQ9"/>
<evidence type="ECO:0000256" key="1">
    <source>
        <dbReference type="ARBA" id="ARBA00022593"/>
    </source>
</evidence>
<evidence type="ECO:0000313" key="6">
    <source>
        <dbReference type="EMBL" id="KEY65888.1"/>
    </source>
</evidence>
<organism evidence="6 7">
    <name type="scientific">Stachybotrys chartarum (strain CBS 109288 / IBT 7711)</name>
    <name type="common">Toxic black mold</name>
    <name type="synonym">Stilbospora chartarum</name>
    <dbReference type="NCBI Taxonomy" id="1280523"/>
    <lineage>
        <taxon>Eukaryota</taxon>
        <taxon>Fungi</taxon>
        <taxon>Dikarya</taxon>
        <taxon>Ascomycota</taxon>
        <taxon>Pezizomycotina</taxon>
        <taxon>Sordariomycetes</taxon>
        <taxon>Hypocreomycetidae</taxon>
        <taxon>Hypocreales</taxon>
        <taxon>Stachybotryaceae</taxon>
        <taxon>Stachybotrys</taxon>
    </lineage>
</organism>
<protein>
    <submittedName>
        <fullName evidence="6">Uncharacterized protein</fullName>
    </submittedName>
</protein>
<reference evidence="6 7" key="1">
    <citation type="journal article" date="2014" name="BMC Genomics">
        <title>Comparative genome sequencing reveals chemotype-specific gene clusters in the toxigenic black mold Stachybotrys.</title>
        <authorList>
            <person name="Semeiks J."/>
            <person name="Borek D."/>
            <person name="Otwinowski Z."/>
            <person name="Grishin N.V."/>
        </authorList>
    </citation>
    <scope>NUCLEOTIDE SEQUENCE [LARGE SCALE GENOMIC DNA]</scope>
    <source>
        <strain evidence="7">CBS 109288 / IBT 7711</strain>
    </source>
</reference>
<keyword evidence="1" id="KW-0962">Peroxisome biogenesis</keyword>
<dbReference type="Pfam" id="PF05648">
    <property type="entry name" value="PEX11"/>
    <property type="match status" value="1"/>
</dbReference>
<dbReference type="PANTHER" id="PTHR12652">
    <property type="entry name" value="PEROXISOMAL BIOGENESIS FACTOR 11"/>
    <property type="match status" value="1"/>
</dbReference>
<feature type="region of interest" description="Disordered" evidence="5">
    <location>
        <begin position="190"/>
        <end position="215"/>
    </location>
</feature>
<evidence type="ECO:0000313" key="7">
    <source>
        <dbReference type="Proteomes" id="UP000028045"/>
    </source>
</evidence>
<dbReference type="GO" id="GO:0016559">
    <property type="term" value="P:peroxisome fission"/>
    <property type="evidence" value="ECO:0007669"/>
    <property type="project" value="InterPro"/>
</dbReference>
<comment type="subcellular location">
    <subcellularLocation>
        <location evidence="4">Peroxisome membrane</location>
    </subcellularLocation>
</comment>
<dbReference type="GO" id="GO:0005778">
    <property type="term" value="C:peroxisomal membrane"/>
    <property type="evidence" value="ECO:0007669"/>
    <property type="project" value="UniProtKB-SubCell"/>
</dbReference>
<sequence>MVSLLEQFTAFGTDNVGLERTLRLLQSTALVLAAYPPLLELLFSFYPQLMHADAVATLFQLGGRLNLIRRTMRLFRFLDAFQSSWAASQTRGKSFEVWCDVLSRSFWGMFGLAESATLVDLMDIEHLEIFGADLTAEINYQAQMLWLLALYASALGSGTRILRTLAYRAVPQDGGGYGTGEKPVQEACSEKNNTSETVAQVADKESTPKEELEKERERLKDIVSKRKEERKAWSLQVGGQVANLSVKLLADILDMVIPAATLGWIKVEPGFVGAVMFATTILTSIDPWRRCTEQVRSRAMQA</sequence>